<evidence type="ECO:0000313" key="3">
    <source>
        <dbReference type="Proteomes" id="UP001516400"/>
    </source>
</evidence>
<gene>
    <name evidence="2" type="ORF">HHI36_010695</name>
</gene>
<sequence>MGIRAFKVFFFIFRKKFYNPSDTKDAEEILNFLEQLSSDNECYDQVDESEALHLTLFPPEDGADSNQDDGPSGDDEMCRIGDIGKGVLKQKMDVTWILKGEKQALIGPGSRNFTTDLFSSEDEVPLAELLRPEKKEATTTKKGMEGSNHRTNRRKNNYK</sequence>
<evidence type="ECO:0000313" key="2">
    <source>
        <dbReference type="EMBL" id="KAL3266527.1"/>
    </source>
</evidence>
<protein>
    <submittedName>
        <fullName evidence="2">Uncharacterized protein</fullName>
    </submittedName>
</protein>
<dbReference type="AlphaFoldDB" id="A0ABD2MJH8"/>
<comment type="caution">
    <text evidence="2">The sequence shown here is derived from an EMBL/GenBank/DDBJ whole genome shotgun (WGS) entry which is preliminary data.</text>
</comment>
<keyword evidence="3" id="KW-1185">Reference proteome</keyword>
<dbReference type="Proteomes" id="UP001516400">
    <property type="component" value="Unassembled WGS sequence"/>
</dbReference>
<evidence type="ECO:0000256" key="1">
    <source>
        <dbReference type="SAM" id="MobiDB-lite"/>
    </source>
</evidence>
<feature type="region of interest" description="Disordered" evidence="1">
    <location>
        <begin position="131"/>
        <end position="159"/>
    </location>
</feature>
<feature type="compositionally biased region" description="Basic and acidic residues" evidence="1">
    <location>
        <begin position="131"/>
        <end position="148"/>
    </location>
</feature>
<organism evidence="2 3">
    <name type="scientific">Cryptolaemus montrouzieri</name>
    <dbReference type="NCBI Taxonomy" id="559131"/>
    <lineage>
        <taxon>Eukaryota</taxon>
        <taxon>Metazoa</taxon>
        <taxon>Ecdysozoa</taxon>
        <taxon>Arthropoda</taxon>
        <taxon>Hexapoda</taxon>
        <taxon>Insecta</taxon>
        <taxon>Pterygota</taxon>
        <taxon>Neoptera</taxon>
        <taxon>Endopterygota</taxon>
        <taxon>Coleoptera</taxon>
        <taxon>Polyphaga</taxon>
        <taxon>Cucujiformia</taxon>
        <taxon>Coccinelloidea</taxon>
        <taxon>Coccinellidae</taxon>
        <taxon>Scymninae</taxon>
        <taxon>Scymnini</taxon>
        <taxon>Cryptolaemus</taxon>
    </lineage>
</organism>
<accession>A0ABD2MJH8</accession>
<name>A0ABD2MJH8_9CUCU</name>
<feature type="compositionally biased region" description="Basic residues" evidence="1">
    <location>
        <begin position="150"/>
        <end position="159"/>
    </location>
</feature>
<dbReference type="EMBL" id="JABFTP020000001">
    <property type="protein sequence ID" value="KAL3266527.1"/>
    <property type="molecule type" value="Genomic_DNA"/>
</dbReference>
<reference evidence="2 3" key="1">
    <citation type="journal article" date="2021" name="BMC Biol.">
        <title>Horizontally acquired antibacterial genes associated with adaptive radiation of ladybird beetles.</title>
        <authorList>
            <person name="Li H.S."/>
            <person name="Tang X.F."/>
            <person name="Huang Y.H."/>
            <person name="Xu Z.Y."/>
            <person name="Chen M.L."/>
            <person name="Du X.Y."/>
            <person name="Qiu B.Y."/>
            <person name="Chen P.T."/>
            <person name="Zhang W."/>
            <person name="Slipinski A."/>
            <person name="Escalona H.E."/>
            <person name="Waterhouse R.M."/>
            <person name="Zwick A."/>
            <person name="Pang H."/>
        </authorList>
    </citation>
    <scope>NUCLEOTIDE SEQUENCE [LARGE SCALE GENOMIC DNA]</scope>
    <source>
        <strain evidence="2">SYSU2018</strain>
    </source>
</reference>
<proteinExistence type="predicted"/>
<feature type="region of interest" description="Disordered" evidence="1">
    <location>
        <begin position="57"/>
        <end position="77"/>
    </location>
</feature>
<feature type="compositionally biased region" description="Acidic residues" evidence="1">
    <location>
        <begin position="61"/>
        <end position="75"/>
    </location>
</feature>